<name>A0ABW1JBV9_9ACTN</name>
<sequence length="197" mass="20422">MDRAAAARIVVLVAGDQPAPTEEVAVYASLHPFTHQPPGPDTLRPGGPPSGHVVLRSADGVLDQVLAFWETSGAGYVVVDSHEGMAVAEPPTHAMVLWFDGPRSAAQAAADQVAGSRIAPAVQQVPGVVRTWVLRADDLGYLTVSLVTSPDVPAAIQDVAMSTELLPGEDPALLSGPDRMAVLSVERCELPAVAGAR</sequence>
<organism evidence="1 2">
    <name type="scientific">Angustibacter luteus</name>
    <dbReference type="NCBI Taxonomy" id="658456"/>
    <lineage>
        <taxon>Bacteria</taxon>
        <taxon>Bacillati</taxon>
        <taxon>Actinomycetota</taxon>
        <taxon>Actinomycetes</taxon>
        <taxon>Kineosporiales</taxon>
        <taxon>Kineosporiaceae</taxon>
    </lineage>
</organism>
<comment type="caution">
    <text evidence="1">The sequence shown here is derived from an EMBL/GenBank/DDBJ whole genome shotgun (WGS) entry which is preliminary data.</text>
</comment>
<protein>
    <submittedName>
        <fullName evidence="1">Uncharacterized protein</fullName>
    </submittedName>
</protein>
<evidence type="ECO:0000313" key="1">
    <source>
        <dbReference type="EMBL" id="MFC6006649.1"/>
    </source>
</evidence>
<reference evidence="2" key="1">
    <citation type="journal article" date="2019" name="Int. J. Syst. Evol. Microbiol.">
        <title>The Global Catalogue of Microorganisms (GCM) 10K type strain sequencing project: providing services to taxonomists for standard genome sequencing and annotation.</title>
        <authorList>
            <consortium name="The Broad Institute Genomics Platform"/>
            <consortium name="The Broad Institute Genome Sequencing Center for Infectious Disease"/>
            <person name="Wu L."/>
            <person name="Ma J."/>
        </authorList>
    </citation>
    <scope>NUCLEOTIDE SEQUENCE [LARGE SCALE GENOMIC DNA]</scope>
    <source>
        <strain evidence="2">KACC 14249</strain>
    </source>
</reference>
<keyword evidence="2" id="KW-1185">Reference proteome</keyword>
<dbReference type="Proteomes" id="UP001596189">
    <property type="component" value="Unassembled WGS sequence"/>
</dbReference>
<proteinExistence type="predicted"/>
<gene>
    <name evidence="1" type="ORF">ACFQDO_05845</name>
</gene>
<accession>A0ABW1JBV9</accession>
<dbReference type="RefSeq" id="WP_345718127.1">
    <property type="nucleotide sequence ID" value="NZ_BAABFP010000008.1"/>
</dbReference>
<dbReference type="EMBL" id="JBHSRD010000003">
    <property type="protein sequence ID" value="MFC6006649.1"/>
    <property type="molecule type" value="Genomic_DNA"/>
</dbReference>
<evidence type="ECO:0000313" key="2">
    <source>
        <dbReference type="Proteomes" id="UP001596189"/>
    </source>
</evidence>